<protein>
    <submittedName>
        <fullName evidence="1">DUF1150 domain-containing protein</fullName>
    </submittedName>
</protein>
<name>A0A2U1SS14_METSR</name>
<evidence type="ECO:0000313" key="4">
    <source>
        <dbReference type="Proteomes" id="UP000316781"/>
    </source>
</evidence>
<reference evidence="2 4" key="3">
    <citation type="submission" date="2019-07" db="EMBL/GenBank/DDBJ databases">
        <title>Ln-dependent methylotrophs.</title>
        <authorList>
            <person name="Tani A."/>
        </authorList>
    </citation>
    <scope>NUCLEOTIDE SEQUENCE [LARGE SCALE GENOMIC DNA]</scope>
    <source>
        <strain evidence="2 4">SM89A</strain>
    </source>
</reference>
<dbReference type="InterPro" id="IPR009531">
    <property type="entry name" value="DUF1150"/>
</dbReference>
<comment type="caution">
    <text evidence="1">The sequence shown here is derived from an EMBL/GenBank/DDBJ whole genome shotgun (WGS) entry which is preliminary data.</text>
</comment>
<proteinExistence type="predicted"/>
<dbReference type="EMBL" id="PUIV01000009">
    <property type="protein sequence ID" value="PWB94385.1"/>
    <property type="molecule type" value="Genomic_DNA"/>
</dbReference>
<gene>
    <name evidence="1" type="ORF">C5689_08680</name>
    <name evidence="2" type="ORF">FM996_05670</name>
</gene>
<sequence>MEGKTATERRIPLLTPEQFAHLGDGAIAYVRTMRSEDVKRLYPQAPAIEPGLTLFALLGADGTPIVLADTEEGALANAWQQQLQTVSLH</sequence>
<dbReference type="RefSeq" id="WP_108916875.1">
    <property type="nucleotide sequence ID" value="NZ_BGJY01000003.1"/>
</dbReference>
<dbReference type="Proteomes" id="UP000245137">
    <property type="component" value="Unassembled WGS sequence"/>
</dbReference>
<evidence type="ECO:0000313" key="1">
    <source>
        <dbReference type="EMBL" id="PWB94385.1"/>
    </source>
</evidence>
<dbReference type="AlphaFoldDB" id="A0A2U1SS14"/>
<organism evidence="1 3">
    <name type="scientific">Methylosinus sporium</name>
    <dbReference type="NCBI Taxonomy" id="428"/>
    <lineage>
        <taxon>Bacteria</taxon>
        <taxon>Pseudomonadati</taxon>
        <taxon>Pseudomonadota</taxon>
        <taxon>Alphaproteobacteria</taxon>
        <taxon>Hyphomicrobiales</taxon>
        <taxon>Methylocystaceae</taxon>
        <taxon>Methylosinus</taxon>
    </lineage>
</organism>
<dbReference type="OrthoDB" id="7865555at2"/>
<accession>A0A2U1SS14</accession>
<reference evidence="1 3" key="1">
    <citation type="journal article" date="2018" name="Appl. Microbiol. Biotechnol.">
        <title>Co-cultivation of the strictly anaerobic methanogen Methanosarcina barkeri with aerobic methanotrophs in an oxygen-limited membrane bioreactor.</title>
        <authorList>
            <person name="In 't Zandt M.H."/>
            <person name="van den Bosch T.J.M."/>
            <person name="Rijkers R."/>
            <person name="van Kessel M.A.H.J."/>
            <person name="Jetten M.S.M."/>
            <person name="Welte C.U."/>
        </authorList>
    </citation>
    <scope>NUCLEOTIDE SEQUENCE [LARGE SCALE GENOMIC DNA]</scope>
    <source>
        <strain evidence="1 3">DSM 17706</strain>
    </source>
</reference>
<dbReference type="Proteomes" id="UP000316781">
    <property type="component" value="Unassembled WGS sequence"/>
</dbReference>
<dbReference type="Pfam" id="PF06620">
    <property type="entry name" value="DUF1150"/>
    <property type="match status" value="1"/>
</dbReference>
<evidence type="ECO:0000313" key="2">
    <source>
        <dbReference type="EMBL" id="TRL36011.1"/>
    </source>
</evidence>
<keyword evidence="3" id="KW-1185">Reference proteome</keyword>
<reference evidence="1" key="2">
    <citation type="submission" date="2018-02" db="EMBL/GenBank/DDBJ databases">
        <authorList>
            <person name="Cohen D.B."/>
            <person name="Kent A.D."/>
        </authorList>
    </citation>
    <scope>NUCLEOTIDE SEQUENCE</scope>
    <source>
        <strain evidence="1">DSM 17706</strain>
    </source>
</reference>
<evidence type="ECO:0000313" key="3">
    <source>
        <dbReference type="Proteomes" id="UP000245137"/>
    </source>
</evidence>
<dbReference type="EMBL" id="VJMF01000024">
    <property type="protein sequence ID" value="TRL36011.1"/>
    <property type="molecule type" value="Genomic_DNA"/>
</dbReference>